<feature type="domain" description="C2H2-type" evidence="11">
    <location>
        <begin position="457"/>
        <end position="484"/>
    </location>
</feature>
<keyword evidence="2" id="KW-0479">Metal-binding</keyword>
<evidence type="ECO:0000256" key="9">
    <source>
        <dbReference type="PROSITE-ProRule" id="PRU00042"/>
    </source>
</evidence>
<feature type="compositionally biased region" description="Acidic residues" evidence="10">
    <location>
        <begin position="181"/>
        <end position="194"/>
    </location>
</feature>
<evidence type="ECO:0000313" key="13">
    <source>
        <dbReference type="EMBL" id="KYO40899.1"/>
    </source>
</evidence>
<feature type="domain" description="C2H2-type" evidence="11">
    <location>
        <begin position="324"/>
        <end position="351"/>
    </location>
</feature>
<dbReference type="Pfam" id="PF00096">
    <property type="entry name" value="zf-C2H2"/>
    <property type="match status" value="4"/>
</dbReference>
<dbReference type="FunFam" id="3.30.160.60:FF:000295">
    <property type="entry name" value="zinc finger protein 19"/>
    <property type="match status" value="1"/>
</dbReference>
<keyword evidence="7" id="KW-0804">Transcription</keyword>
<evidence type="ECO:0000259" key="11">
    <source>
        <dbReference type="PROSITE" id="PS50157"/>
    </source>
</evidence>
<comment type="caution">
    <text evidence="13">The sequence shown here is derived from an EMBL/GenBank/DDBJ whole genome shotgun (WGS) entry which is preliminary data.</text>
</comment>
<dbReference type="Gene3D" id="3.30.160.60">
    <property type="entry name" value="Classic Zinc Finger"/>
    <property type="match status" value="4"/>
</dbReference>
<evidence type="ECO:0000256" key="1">
    <source>
        <dbReference type="ARBA" id="ARBA00004123"/>
    </source>
</evidence>
<protein>
    <submittedName>
        <fullName evidence="13">Zinc finger protein 777-like</fullName>
    </submittedName>
</protein>
<keyword evidence="5" id="KW-0862">Zinc</keyword>
<dbReference type="PANTHER" id="PTHR24384:SF243">
    <property type="entry name" value="ZINC FINGER PROTEIN 777"/>
    <property type="match status" value="1"/>
</dbReference>
<dbReference type="PROSITE" id="PS50157">
    <property type="entry name" value="ZINC_FINGER_C2H2_2"/>
    <property type="match status" value="4"/>
</dbReference>
<evidence type="ECO:0000256" key="6">
    <source>
        <dbReference type="ARBA" id="ARBA00023015"/>
    </source>
</evidence>
<dbReference type="Gene3D" id="6.10.140.140">
    <property type="match status" value="1"/>
</dbReference>
<dbReference type="eggNOG" id="KOG1721">
    <property type="taxonomic scope" value="Eukaryota"/>
</dbReference>
<dbReference type="Proteomes" id="UP000050525">
    <property type="component" value="Unassembled WGS sequence"/>
</dbReference>
<dbReference type="InterPro" id="IPR001909">
    <property type="entry name" value="KRAB"/>
</dbReference>
<reference evidence="13 14" key="1">
    <citation type="journal article" date="2012" name="Genome Biol.">
        <title>Sequencing three crocodilian genomes to illuminate the evolution of archosaurs and amniotes.</title>
        <authorList>
            <person name="St John J.A."/>
            <person name="Braun E.L."/>
            <person name="Isberg S.R."/>
            <person name="Miles L.G."/>
            <person name="Chong A.Y."/>
            <person name="Gongora J."/>
            <person name="Dalzell P."/>
            <person name="Moran C."/>
            <person name="Bed'hom B."/>
            <person name="Abzhanov A."/>
            <person name="Burgess S.C."/>
            <person name="Cooksey A.M."/>
            <person name="Castoe T.A."/>
            <person name="Crawford N.G."/>
            <person name="Densmore L.D."/>
            <person name="Drew J.C."/>
            <person name="Edwards S.V."/>
            <person name="Faircloth B.C."/>
            <person name="Fujita M.K."/>
            <person name="Greenwold M.J."/>
            <person name="Hoffmann F.G."/>
            <person name="Howard J.M."/>
            <person name="Iguchi T."/>
            <person name="Janes D.E."/>
            <person name="Khan S.Y."/>
            <person name="Kohno S."/>
            <person name="de Koning A.J."/>
            <person name="Lance S.L."/>
            <person name="McCarthy F.M."/>
            <person name="McCormack J.E."/>
            <person name="Merchant M.E."/>
            <person name="Peterson D.G."/>
            <person name="Pollock D.D."/>
            <person name="Pourmand N."/>
            <person name="Raney B.J."/>
            <person name="Roessler K.A."/>
            <person name="Sanford J.R."/>
            <person name="Sawyer R.H."/>
            <person name="Schmidt C.J."/>
            <person name="Triplett E.W."/>
            <person name="Tuberville T.D."/>
            <person name="Venegas-Anaya M."/>
            <person name="Howard J.T."/>
            <person name="Jarvis E.D."/>
            <person name="Guillette L.J.Jr."/>
            <person name="Glenn T.C."/>
            <person name="Green R.E."/>
            <person name="Ray D.A."/>
        </authorList>
    </citation>
    <scope>NUCLEOTIDE SEQUENCE [LARGE SCALE GENOMIC DNA]</scope>
    <source>
        <strain evidence="13">KSC_2009_1</strain>
    </source>
</reference>
<feature type="domain" description="C2H2-type" evidence="11">
    <location>
        <begin position="352"/>
        <end position="379"/>
    </location>
</feature>
<name>A0A151NWD8_ALLMI</name>
<feature type="domain" description="KRAB" evidence="12">
    <location>
        <begin position="110"/>
        <end position="181"/>
    </location>
</feature>
<keyword evidence="8" id="KW-0539">Nucleus</keyword>
<keyword evidence="6" id="KW-0805">Transcription regulation</keyword>
<feature type="compositionally biased region" description="Acidic residues" evidence="10">
    <location>
        <begin position="218"/>
        <end position="234"/>
    </location>
</feature>
<dbReference type="PROSITE" id="PS00028">
    <property type="entry name" value="ZINC_FINGER_C2H2_1"/>
    <property type="match status" value="4"/>
</dbReference>
<organism evidence="13 14">
    <name type="scientific">Alligator mississippiensis</name>
    <name type="common">American alligator</name>
    <dbReference type="NCBI Taxonomy" id="8496"/>
    <lineage>
        <taxon>Eukaryota</taxon>
        <taxon>Metazoa</taxon>
        <taxon>Chordata</taxon>
        <taxon>Craniata</taxon>
        <taxon>Vertebrata</taxon>
        <taxon>Euteleostomi</taxon>
        <taxon>Archelosauria</taxon>
        <taxon>Archosauria</taxon>
        <taxon>Crocodylia</taxon>
        <taxon>Alligatoridae</taxon>
        <taxon>Alligatorinae</taxon>
        <taxon>Alligator</taxon>
    </lineage>
</organism>
<dbReference type="SUPFAM" id="SSF57667">
    <property type="entry name" value="beta-beta-alpha zinc fingers"/>
    <property type="match status" value="2"/>
</dbReference>
<dbReference type="PANTHER" id="PTHR24384">
    <property type="entry name" value="FINGER PUTATIVE TRANSCRIPTION FACTOR FAMILY-RELATED"/>
    <property type="match status" value="1"/>
</dbReference>
<gene>
    <name evidence="13" type="ORF">Y1Q_0020481</name>
</gene>
<evidence type="ECO:0000313" key="14">
    <source>
        <dbReference type="Proteomes" id="UP000050525"/>
    </source>
</evidence>
<dbReference type="GO" id="GO:0005634">
    <property type="term" value="C:nucleus"/>
    <property type="evidence" value="ECO:0007669"/>
    <property type="project" value="UniProtKB-SubCell"/>
</dbReference>
<evidence type="ECO:0000256" key="4">
    <source>
        <dbReference type="ARBA" id="ARBA00022771"/>
    </source>
</evidence>
<evidence type="ECO:0000259" key="12">
    <source>
        <dbReference type="PROSITE" id="PS50805"/>
    </source>
</evidence>
<sequence>MRGQHAAGSLGAVMATLEAMEKKVESHAVRLLSLEGKTGAAEEKLAGCEKTVVDFGNQLEGRWAVLGTLIQENQLLQRRLDNMENLLKNRNFWILRLPPGTKGEIPQVPVTFDDVSVYFNEQEWENLASWQKELYKHVMRGNYETLVSLDYAVSKPDILSQIERGEEPCVREQPGSPERSEEAEEKQEAWEEGDAPVNTSTASPVSALDSLSWGVHEDEPDDQDTPDLEEEETLVDPGAGDDQLPVKDTGCDGPPSPGVLAAEAASAEGPLEASLSPAEAESQLCSPLPQAKPEKKRLSKPPRRDSNVTAEPACPRHRPRERAHPCTECGRRFRLKINLIIHQRSHAKEGPYECPECEISFTHQQHLELHQRMHAGGSAPENGLHPGLRLRPRSSPYRSPCAGPSEPHKLFPSAKQLAKPRDTHSKALPTCAVCWKVFAYFSALRRHQMTHSGERPYSCAECKKTFTRHTHLIRHQKIHARERALLRCRLLRQQALRPPTASSPEPGGIQGMPASGEGPCPPAPAPRTDVIPASDATGDHAIAADGGCSPALRTEVGATQPLAGTEEGAEACGLGADVLKL</sequence>
<dbReference type="GO" id="GO:0000981">
    <property type="term" value="F:DNA-binding transcription factor activity, RNA polymerase II-specific"/>
    <property type="evidence" value="ECO:0007669"/>
    <property type="project" value="TreeGrafter"/>
</dbReference>
<feature type="region of interest" description="Disordered" evidence="10">
    <location>
        <begin position="163"/>
        <end position="323"/>
    </location>
</feature>
<dbReference type="InterPro" id="IPR036236">
    <property type="entry name" value="Znf_C2H2_sf"/>
</dbReference>
<dbReference type="GO" id="GO:0000978">
    <property type="term" value="F:RNA polymerase II cis-regulatory region sequence-specific DNA binding"/>
    <property type="evidence" value="ECO:0007669"/>
    <property type="project" value="TreeGrafter"/>
</dbReference>
<keyword evidence="3" id="KW-0677">Repeat</keyword>
<dbReference type="SMART" id="SM00349">
    <property type="entry name" value="KRAB"/>
    <property type="match status" value="1"/>
</dbReference>
<dbReference type="FunFam" id="3.30.160.60:FF:000414">
    <property type="entry name" value="Zinc finger protein 398"/>
    <property type="match status" value="1"/>
</dbReference>
<proteinExistence type="predicted"/>
<dbReference type="InterPro" id="IPR050752">
    <property type="entry name" value="C2H2-ZF_domain"/>
</dbReference>
<dbReference type="AlphaFoldDB" id="A0A151NWD8"/>
<dbReference type="CDD" id="cd07765">
    <property type="entry name" value="KRAB_A-box"/>
    <property type="match status" value="1"/>
</dbReference>
<dbReference type="PROSITE" id="PS50805">
    <property type="entry name" value="KRAB"/>
    <property type="match status" value="1"/>
</dbReference>
<dbReference type="SMART" id="SM00355">
    <property type="entry name" value="ZnF_C2H2"/>
    <property type="match status" value="4"/>
</dbReference>
<dbReference type="EMBL" id="AKHW03001812">
    <property type="protein sequence ID" value="KYO40899.1"/>
    <property type="molecule type" value="Genomic_DNA"/>
</dbReference>
<accession>A0A151NWD8</accession>
<evidence type="ECO:0000256" key="2">
    <source>
        <dbReference type="ARBA" id="ARBA00022723"/>
    </source>
</evidence>
<feature type="domain" description="C2H2-type" evidence="11">
    <location>
        <begin position="429"/>
        <end position="456"/>
    </location>
</feature>
<evidence type="ECO:0000256" key="5">
    <source>
        <dbReference type="ARBA" id="ARBA00022833"/>
    </source>
</evidence>
<dbReference type="SUPFAM" id="SSF109640">
    <property type="entry name" value="KRAB domain (Kruppel-associated box)"/>
    <property type="match status" value="1"/>
</dbReference>
<feature type="region of interest" description="Disordered" evidence="10">
    <location>
        <begin position="496"/>
        <end position="533"/>
    </location>
</feature>
<dbReference type="FunFam" id="3.30.160.60:FF:000012">
    <property type="entry name" value="RB-associated KRAB zinc finger protein-like"/>
    <property type="match status" value="1"/>
</dbReference>
<keyword evidence="14" id="KW-1185">Reference proteome</keyword>
<evidence type="ECO:0000256" key="8">
    <source>
        <dbReference type="ARBA" id="ARBA00023242"/>
    </source>
</evidence>
<dbReference type="Pfam" id="PF01352">
    <property type="entry name" value="KRAB"/>
    <property type="match status" value="1"/>
</dbReference>
<evidence type="ECO:0000256" key="10">
    <source>
        <dbReference type="SAM" id="MobiDB-lite"/>
    </source>
</evidence>
<dbReference type="InterPro" id="IPR036051">
    <property type="entry name" value="KRAB_dom_sf"/>
</dbReference>
<evidence type="ECO:0000256" key="7">
    <source>
        <dbReference type="ARBA" id="ARBA00023163"/>
    </source>
</evidence>
<dbReference type="InterPro" id="IPR013087">
    <property type="entry name" value="Znf_C2H2_type"/>
</dbReference>
<comment type="subcellular location">
    <subcellularLocation>
        <location evidence="1">Nucleus</location>
    </subcellularLocation>
</comment>
<evidence type="ECO:0000256" key="3">
    <source>
        <dbReference type="ARBA" id="ARBA00022737"/>
    </source>
</evidence>
<keyword evidence="4 9" id="KW-0863">Zinc-finger</keyword>
<dbReference type="GO" id="GO:0008270">
    <property type="term" value="F:zinc ion binding"/>
    <property type="evidence" value="ECO:0007669"/>
    <property type="project" value="UniProtKB-KW"/>
</dbReference>